<dbReference type="InterPro" id="IPR038221">
    <property type="entry name" value="YidC_periplasmic_sf"/>
</dbReference>
<evidence type="ECO:0000256" key="14">
    <source>
        <dbReference type="SAM" id="MobiDB-lite"/>
    </source>
</evidence>
<keyword evidence="18" id="KW-1185">Reference proteome</keyword>
<feature type="domain" description="Membrane insertase YidC N-terminal" evidence="16">
    <location>
        <begin position="83"/>
        <end position="360"/>
    </location>
</feature>
<keyword evidence="7 13" id="KW-0653">Protein transport</keyword>
<feature type="transmembrane region" description="Helical" evidence="13">
    <location>
        <begin position="515"/>
        <end position="535"/>
    </location>
</feature>
<evidence type="ECO:0000256" key="7">
    <source>
        <dbReference type="ARBA" id="ARBA00022927"/>
    </source>
</evidence>
<dbReference type="RefSeq" id="WP_261740330.1">
    <property type="nucleotide sequence ID" value="NZ_CAVMKE010000010.1"/>
</dbReference>
<dbReference type="Pfam" id="PF02096">
    <property type="entry name" value="60KD_IMP"/>
    <property type="match status" value="1"/>
</dbReference>
<protein>
    <recommendedName>
        <fullName evidence="3 13">Membrane protein insertase YidC</fullName>
    </recommendedName>
    <alternativeName>
        <fullName evidence="12 13">Foldase YidC</fullName>
    </alternativeName>
    <alternativeName>
        <fullName evidence="11 13">Membrane integrase YidC</fullName>
    </alternativeName>
    <alternativeName>
        <fullName evidence="13">Membrane protein YidC</fullName>
    </alternativeName>
</protein>
<comment type="caution">
    <text evidence="17">The sequence shown here is derived from an EMBL/GenBank/DDBJ whole genome shotgun (WGS) entry which is preliminary data.</text>
</comment>
<dbReference type="PANTHER" id="PTHR12428:SF65">
    <property type="entry name" value="CYTOCHROME C OXIDASE ASSEMBLY PROTEIN COX18, MITOCHONDRIAL"/>
    <property type="match status" value="1"/>
</dbReference>
<evidence type="ECO:0000256" key="9">
    <source>
        <dbReference type="ARBA" id="ARBA00023136"/>
    </source>
</evidence>
<name>A0ABW7LZW2_9PSED</name>
<dbReference type="InterPro" id="IPR047196">
    <property type="entry name" value="YidC_ALB_C"/>
</dbReference>
<keyword evidence="10 13" id="KW-0143">Chaperone</keyword>
<evidence type="ECO:0000256" key="4">
    <source>
        <dbReference type="ARBA" id="ARBA00022448"/>
    </source>
</evidence>
<organism evidence="17 18">
    <name type="scientific">Pseudomonas kulmbachensis</name>
    <dbReference type="NCBI Taxonomy" id="3043408"/>
    <lineage>
        <taxon>Bacteria</taxon>
        <taxon>Pseudomonadati</taxon>
        <taxon>Pseudomonadota</taxon>
        <taxon>Gammaproteobacteria</taxon>
        <taxon>Pseudomonadales</taxon>
        <taxon>Pseudomonadaceae</taxon>
        <taxon>Pseudomonas</taxon>
    </lineage>
</organism>
<dbReference type="InterPro" id="IPR028053">
    <property type="entry name" value="Membr_insert_YidC_N"/>
</dbReference>
<dbReference type="InterPro" id="IPR028055">
    <property type="entry name" value="YidC/Oxa/ALB_C"/>
</dbReference>
<evidence type="ECO:0000256" key="12">
    <source>
        <dbReference type="ARBA" id="ARBA00033342"/>
    </source>
</evidence>
<dbReference type="PANTHER" id="PTHR12428">
    <property type="entry name" value="OXA1"/>
    <property type="match status" value="1"/>
</dbReference>
<evidence type="ECO:0000313" key="18">
    <source>
        <dbReference type="Proteomes" id="UP001609821"/>
    </source>
</evidence>
<dbReference type="CDD" id="cd19961">
    <property type="entry name" value="EcYidC-like_peri"/>
    <property type="match status" value="1"/>
</dbReference>
<evidence type="ECO:0000256" key="3">
    <source>
        <dbReference type="ARBA" id="ARBA00015325"/>
    </source>
</evidence>
<dbReference type="InterPro" id="IPR001708">
    <property type="entry name" value="YidC/ALB3/OXA1/COX18"/>
</dbReference>
<sequence length="560" mass="62268">MDIKRTILIVALAVVSYVMVLKWNQDYGQAALPTQNVAASTTAPALPDTVSGNNASNSADVPSANTDTSKPTETPVAASKDLIHVKTDVLDIAIDPQGGDIAQLRLPLYPRRQDHPDVPFQLFDNGNERTYLAQSGLTGVDGPDARASGRPVFNTEKKTYELAPGQDQLVVDLKFSENGINYIKRFTLKRGLYDVQVSYLIDNESSKPWNGNLFAQLKRDASSDPSSSTATGTATYLGAALWTSSEPYKKVSMKDIDKAQLKETVQGGWVAWLQHYFVTAWIPQKGDSNVVQTRKDSQGNYIIGFTGPTLTVEPGKTAETSATLYAGPKSQGVLKELSPGLELTVDYGILWFIAQPIFWLLQHIHSLVGNWGWSIIFLTMLIKGIFFPLSAASYKSMARMRAVAPKLAALKEQFGDDRQKMSQAMMELYKKEKINPLGGCLPILVQMPVFLSLYWVLLESVEMRQAPFMLWITDLSIKDPFFILPIIMGATMFIQQRLNPTPPDPMQAKVMKLMPIIFTFFFLWFPAGLVLYWVVNNCLSIAQQWYITRKVEAATKKAAE</sequence>
<evidence type="ECO:0000313" key="17">
    <source>
        <dbReference type="EMBL" id="MFH6566554.1"/>
    </source>
</evidence>
<comment type="similarity">
    <text evidence="2 13">Belongs to the OXA1/ALB3/YidC family. Type 1 subfamily.</text>
</comment>
<evidence type="ECO:0000256" key="5">
    <source>
        <dbReference type="ARBA" id="ARBA00022475"/>
    </source>
</evidence>
<keyword evidence="4 13" id="KW-0813">Transport</keyword>
<feature type="transmembrane region" description="Helical" evidence="13">
    <location>
        <begin position="371"/>
        <end position="391"/>
    </location>
</feature>
<dbReference type="Pfam" id="PF14849">
    <property type="entry name" value="YidC_periplas"/>
    <property type="match status" value="1"/>
</dbReference>
<feature type="domain" description="Membrane insertase YidC/Oxa/ALB C-terminal" evidence="15">
    <location>
        <begin position="371"/>
        <end position="549"/>
    </location>
</feature>
<evidence type="ECO:0000256" key="2">
    <source>
        <dbReference type="ARBA" id="ARBA00010527"/>
    </source>
</evidence>
<evidence type="ECO:0000256" key="6">
    <source>
        <dbReference type="ARBA" id="ARBA00022692"/>
    </source>
</evidence>
<gene>
    <name evidence="13 17" type="primary">yidC</name>
    <name evidence="17" type="ORF">ACHMWK_11325</name>
</gene>
<evidence type="ECO:0000259" key="16">
    <source>
        <dbReference type="Pfam" id="PF14849"/>
    </source>
</evidence>
<dbReference type="Proteomes" id="UP001609821">
    <property type="component" value="Unassembled WGS sequence"/>
</dbReference>
<dbReference type="HAMAP" id="MF_01810">
    <property type="entry name" value="YidC_type1"/>
    <property type="match status" value="1"/>
</dbReference>
<dbReference type="EMBL" id="JBINXB010000012">
    <property type="protein sequence ID" value="MFH6566554.1"/>
    <property type="molecule type" value="Genomic_DNA"/>
</dbReference>
<dbReference type="InterPro" id="IPR019998">
    <property type="entry name" value="Membr_insert_YidC"/>
</dbReference>
<evidence type="ECO:0000259" key="15">
    <source>
        <dbReference type="Pfam" id="PF02096"/>
    </source>
</evidence>
<feature type="region of interest" description="Disordered" evidence="14">
    <location>
        <begin position="44"/>
        <end position="75"/>
    </location>
</feature>
<evidence type="ECO:0000256" key="11">
    <source>
        <dbReference type="ARBA" id="ARBA00033245"/>
    </source>
</evidence>
<keyword evidence="9 13" id="KW-0472">Membrane</keyword>
<dbReference type="PRINTS" id="PR00701">
    <property type="entry name" value="60KDINNERMP"/>
</dbReference>
<dbReference type="NCBIfam" id="NF002352">
    <property type="entry name" value="PRK01318.1-3"/>
    <property type="match status" value="1"/>
</dbReference>
<evidence type="ECO:0000256" key="10">
    <source>
        <dbReference type="ARBA" id="ARBA00023186"/>
    </source>
</evidence>
<keyword evidence="6 13" id="KW-0812">Transmembrane</keyword>
<dbReference type="CDD" id="cd20070">
    <property type="entry name" value="5TM_YidC_Alb3"/>
    <property type="match status" value="1"/>
</dbReference>
<reference evidence="17 18" key="1">
    <citation type="submission" date="2024-10" db="EMBL/GenBank/DDBJ databases">
        <title>Aeromonas and Pseudomonas from the Cagarras Archipelago, Rio de Janeiro, Brazil.</title>
        <authorList>
            <person name="Canellas A.L.B."/>
            <person name="Laport M.S."/>
        </authorList>
    </citation>
    <scope>NUCLEOTIDE SEQUENCE [LARGE SCALE GENOMIC DNA]</scope>
    <source>
        <strain evidence="17 18">CPF-4</strain>
    </source>
</reference>
<comment type="function">
    <text evidence="13">Required for the insertion and/or proper folding and/or complex formation of integral membrane proteins into the membrane. Involved in integration of membrane proteins that insert both dependently and independently of the Sec translocase complex, as well as at least some lipoproteins. Aids folding of multispanning membrane proteins.</text>
</comment>
<dbReference type="NCBIfam" id="NF002353">
    <property type="entry name" value="PRK01318.1-4"/>
    <property type="match status" value="1"/>
</dbReference>
<keyword evidence="5 13" id="KW-1003">Cell membrane</keyword>
<proteinExistence type="inferred from homology"/>
<comment type="subunit">
    <text evidence="13">Interacts with the Sec translocase complex via SecD. Specifically interacts with transmembrane segments of nascent integral membrane proteins during membrane integration.</text>
</comment>
<evidence type="ECO:0000256" key="1">
    <source>
        <dbReference type="ARBA" id="ARBA00004429"/>
    </source>
</evidence>
<dbReference type="PRINTS" id="PR01900">
    <property type="entry name" value="YIDCPROTEIN"/>
</dbReference>
<dbReference type="Gene3D" id="2.70.98.90">
    <property type="match status" value="1"/>
</dbReference>
<evidence type="ECO:0000256" key="13">
    <source>
        <dbReference type="HAMAP-Rule" id="MF_01810"/>
    </source>
</evidence>
<dbReference type="NCBIfam" id="TIGR03592">
    <property type="entry name" value="yidC_oxa1_cterm"/>
    <property type="match status" value="1"/>
</dbReference>
<feature type="compositionally biased region" description="Polar residues" evidence="14">
    <location>
        <begin position="50"/>
        <end position="72"/>
    </location>
</feature>
<accession>A0ABW7LZW2</accession>
<keyword evidence="8 13" id="KW-1133">Transmembrane helix</keyword>
<feature type="transmembrane region" description="Helical" evidence="13">
    <location>
        <begin position="434"/>
        <end position="457"/>
    </location>
</feature>
<dbReference type="NCBIfam" id="TIGR03593">
    <property type="entry name" value="yidC_nterm"/>
    <property type="match status" value="1"/>
</dbReference>
<comment type="caution">
    <text evidence="13">Lacks conserved residue(s) required for the propagation of feature annotation.</text>
</comment>
<evidence type="ECO:0000256" key="8">
    <source>
        <dbReference type="ARBA" id="ARBA00022989"/>
    </source>
</evidence>
<comment type="subcellular location">
    <subcellularLocation>
        <location evidence="1">Cell inner membrane</location>
        <topology evidence="1">Multi-pass membrane protein</topology>
    </subcellularLocation>
    <subcellularLocation>
        <location evidence="13">Cell membrane</location>
        <topology evidence="13">Multi-pass membrane protein</topology>
    </subcellularLocation>
</comment>